<reference evidence="7" key="1">
    <citation type="submission" date="2023-06" db="EMBL/GenBank/DDBJ databases">
        <authorList>
            <person name="Jiang Y."/>
            <person name="Liu Q."/>
        </authorList>
    </citation>
    <scope>NUCLEOTIDE SEQUENCE</scope>
    <source>
        <strain evidence="7">CGMCC 1.12089</strain>
    </source>
</reference>
<name>A0ABT7N562_9BURK</name>
<organism evidence="7 8">
    <name type="scientific">Variovorax dokdonensis</name>
    <dbReference type="NCBI Taxonomy" id="344883"/>
    <lineage>
        <taxon>Bacteria</taxon>
        <taxon>Pseudomonadati</taxon>
        <taxon>Pseudomonadota</taxon>
        <taxon>Betaproteobacteria</taxon>
        <taxon>Burkholderiales</taxon>
        <taxon>Comamonadaceae</taxon>
        <taxon>Variovorax</taxon>
    </lineage>
</organism>
<dbReference type="PANTHER" id="PTHR47763">
    <property type="entry name" value="ALPHA-PROTEIN KINASE VWKA"/>
    <property type="match status" value="1"/>
</dbReference>
<comment type="subcellular location">
    <subcellularLocation>
        <location evidence="1">Secreted</location>
    </subcellularLocation>
</comment>
<accession>A0ABT7N562</accession>
<proteinExistence type="predicted"/>
<feature type="chain" id="PRO_5045841625" evidence="5">
    <location>
        <begin position="34"/>
        <end position="505"/>
    </location>
</feature>
<dbReference type="EMBL" id="JASZYV010000001">
    <property type="protein sequence ID" value="MDM0043094.1"/>
    <property type="molecule type" value="Genomic_DNA"/>
</dbReference>
<dbReference type="InterPro" id="IPR056861">
    <property type="entry name" value="HMCN1-like_VWA"/>
</dbReference>
<dbReference type="InterPro" id="IPR036465">
    <property type="entry name" value="vWFA_dom_sf"/>
</dbReference>
<evidence type="ECO:0000256" key="5">
    <source>
        <dbReference type="SAM" id="SignalP"/>
    </source>
</evidence>
<evidence type="ECO:0000256" key="1">
    <source>
        <dbReference type="ARBA" id="ARBA00004613"/>
    </source>
</evidence>
<evidence type="ECO:0000256" key="4">
    <source>
        <dbReference type="SAM" id="MobiDB-lite"/>
    </source>
</evidence>
<dbReference type="Pfam" id="PF25106">
    <property type="entry name" value="VWA_4"/>
    <property type="match status" value="1"/>
</dbReference>
<evidence type="ECO:0000259" key="6">
    <source>
        <dbReference type="PROSITE" id="PS50234"/>
    </source>
</evidence>
<dbReference type="InterPro" id="IPR002035">
    <property type="entry name" value="VWF_A"/>
</dbReference>
<feature type="region of interest" description="Disordered" evidence="4">
    <location>
        <begin position="79"/>
        <end position="103"/>
    </location>
</feature>
<gene>
    <name evidence="7" type="ORF">QTH91_01240</name>
</gene>
<dbReference type="InterPro" id="IPR052969">
    <property type="entry name" value="Thr-specific_kinase-like"/>
</dbReference>
<keyword evidence="8" id="KW-1185">Reference proteome</keyword>
<protein>
    <submittedName>
        <fullName evidence="7">VWA domain-containing protein</fullName>
    </submittedName>
</protein>
<comment type="caution">
    <text evidence="7">The sequence shown here is derived from an EMBL/GenBank/DDBJ whole genome shotgun (WGS) entry which is preliminary data.</text>
</comment>
<evidence type="ECO:0000256" key="2">
    <source>
        <dbReference type="ARBA" id="ARBA00022525"/>
    </source>
</evidence>
<sequence length="505" mass="54586">MNLPCPRPHSRLLRPWIALLCVPLLGAGSMATADVVAPHETRWPQPARQTSWPMAVQTAPNFNAPSATHCMRPARMVEVPGGQSAPRAVDEAAPPVGMPRRDRAGDALFEKGARLESRKEIASGSAAPTPAPAPSAPAASAFADERAHGADSKPERQRQEEVVTAGMVDDNANFSDYLQFLRKYAQVPHRERNVRERYLLEVRTPAGIAVPDAEIALRADNGAAMWARTDSAGRAWIHPLAFDPQGSARYQVAARKNGREATAVLARGQKSAVELTLDAPPSPPRAQLDLVFLVDATGSMGDEIGKLRASLRSIADEVARLPSRPDLCFGLVAYRDRGDAFLLRRYDLSNDLAGFQSALDALRADGGGDYPEAMNEAFHDTLHNIDWRGPGATRLVVLLADAPPHLDYGGPQYDEDMMAALGKGIKVFSVGASGLRRQGEYVQRQIAQYTGGSFVFLTYQDARNPASGPGRETVHDVRNYSVQTLDKLIVKLVSDELAKLPAGNG</sequence>
<evidence type="ECO:0000313" key="7">
    <source>
        <dbReference type="EMBL" id="MDM0043094.1"/>
    </source>
</evidence>
<dbReference type="SUPFAM" id="SSF53300">
    <property type="entry name" value="vWA-like"/>
    <property type="match status" value="1"/>
</dbReference>
<dbReference type="PROSITE" id="PS50234">
    <property type="entry name" value="VWFA"/>
    <property type="match status" value="1"/>
</dbReference>
<feature type="region of interest" description="Disordered" evidence="4">
    <location>
        <begin position="115"/>
        <end position="158"/>
    </location>
</feature>
<feature type="domain" description="VWFA" evidence="6">
    <location>
        <begin position="289"/>
        <end position="492"/>
    </location>
</feature>
<keyword evidence="2" id="KW-0964">Secreted</keyword>
<dbReference type="PANTHER" id="PTHR47763:SF1">
    <property type="entry name" value="DUF659 DOMAIN-CONTAINING PROTEIN"/>
    <property type="match status" value="1"/>
</dbReference>
<evidence type="ECO:0000256" key="3">
    <source>
        <dbReference type="ARBA" id="ARBA00022729"/>
    </source>
</evidence>
<feature type="compositionally biased region" description="Basic and acidic residues" evidence="4">
    <location>
        <begin position="143"/>
        <end position="158"/>
    </location>
</feature>
<dbReference type="SMART" id="SM00327">
    <property type="entry name" value="VWA"/>
    <property type="match status" value="1"/>
</dbReference>
<evidence type="ECO:0000313" key="8">
    <source>
        <dbReference type="Proteomes" id="UP001174908"/>
    </source>
</evidence>
<keyword evidence="3 5" id="KW-0732">Signal</keyword>
<dbReference type="Proteomes" id="UP001174908">
    <property type="component" value="Unassembled WGS sequence"/>
</dbReference>
<feature type="signal peptide" evidence="5">
    <location>
        <begin position="1"/>
        <end position="33"/>
    </location>
</feature>
<dbReference type="RefSeq" id="WP_286658218.1">
    <property type="nucleotide sequence ID" value="NZ_JASZYV010000001.1"/>
</dbReference>
<dbReference type="CDD" id="cd00198">
    <property type="entry name" value="vWFA"/>
    <property type="match status" value="1"/>
</dbReference>
<dbReference type="Gene3D" id="3.40.50.410">
    <property type="entry name" value="von Willebrand factor, type A domain"/>
    <property type="match status" value="1"/>
</dbReference>